<organism evidence="2 3">
    <name type="scientific">Artemisia annua</name>
    <name type="common">Sweet wormwood</name>
    <dbReference type="NCBI Taxonomy" id="35608"/>
    <lineage>
        <taxon>Eukaryota</taxon>
        <taxon>Viridiplantae</taxon>
        <taxon>Streptophyta</taxon>
        <taxon>Embryophyta</taxon>
        <taxon>Tracheophyta</taxon>
        <taxon>Spermatophyta</taxon>
        <taxon>Magnoliopsida</taxon>
        <taxon>eudicotyledons</taxon>
        <taxon>Gunneridae</taxon>
        <taxon>Pentapetalae</taxon>
        <taxon>asterids</taxon>
        <taxon>campanulids</taxon>
        <taxon>Asterales</taxon>
        <taxon>Asteraceae</taxon>
        <taxon>Asteroideae</taxon>
        <taxon>Anthemideae</taxon>
        <taxon>Artemisiinae</taxon>
        <taxon>Artemisia</taxon>
    </lineage>
</organism>
<feature type="domain" description="Reverse transcriptase zinc-binding" evidence="1">
    <location>
        <begin position="47"/>
        <end position="130"/>
    </location>
</feature>
<keyword evidence="3" id="KW-1185">Reference proteome</keyword>
<keyword evidence="2" id="KW-0255">Endonuclease</keyword>
<evidence type="ECO:0000259" key="1">
    <source>
        <dbReference type="Pfam" id="PF13966"/>
    </source>
</evidence>
<evidence type="ECO:0000313" key="2">
    <source>
        <dbReference type="EMBL" id="PWA39657.1"/>
    </source>
</evidence>
<keyword evidence="2" id="KW-0269">Exonuclease</keyword>
<comment type="caution">
    <text evidence="2">The sequence shown here is derived from an EMBL/GenBank/DDBJ whole genome shotgun (WGS) entry which is preliminary data.</text>
</comment>
<dbReference type="AlphaFoldDB" id="A0A2U1KSC8"/>
<dbReference type="GO" id="GO:0004519">
    <property type="term" value="F:endonuclease activity"/>
    <property type="evidence" value="ECO:0007669"/>
    <property type="project" value="UniProtKB-KW"/>
</dbReference>
<dbReference type="Pfam" id="PF13966">
    <property type="entry name" value="zf-RVT"/>
    <property type="match status" value="1"/>
</dbReference>
<dbReference type="GO" id="GO:0004527">
    <property type="term" value="F:exonuclease activity"/>
    <property type="evidence" value="ECO:0007669"/>
    <property type="project" value="UniProtKB-KW"/>
</dbReference>
<reference evidence="2 3" key="1">
    <citation type="journal article" date="2018" name="Mol. Plant">
        <title>The genome of Artemisia annua provides insight into the evolution of Asteraceae family and artemisinin biosynthesis.</title>
        <authorList>
            <person name="Shen Q."/>
            <person name="Zhang L."/>
            <person name="Liao Z."/>
            <person name="Wang S."/>
            <person name="Yan T."/>
            <person name="Shi P."/>
            <person name="Liu M."/>
            <person name="Fu X."/>
            <person name="Pan Q."/>
            <person name="Wang Y."/>
            <person name="Lv Z."/>
            <person name="Lu X."/>
            <person name="Zhang F."/>
            <person name="Jiang W."/>
            <person name="Ma Y."/>
            <person name="Chen M."/>
            <person name="Hao X."/>
            <person name="Li L."/>
            <person name="Tang Y."/>
            <person name="Lv G."/>
            <person name="Zhou Y."/>
            <person name="Sun X."/>
            <person name="Brodelius P.E."/>
            <person name="Rose J.K.C."/>
            <person name="Tang K."/>
        </authorList>
    </citation>
    <scope>NUCLEOTIDE SEQUENCE [LARGE SCALE GENOMIC DNA]</scope>
    <source>
        <strain evidence="3">cv. Huhao1</strain>
        <tissue evidence="2">Leaf</tissue>
    </source>
</reference>
<dbReference type="Proteomes" id="UP000245207">
    <property type="component" value="Unassembled WGS sequence"/>
</dbReference>
<dbReference type="EMBL" id="PKPP01014432">
    <property type="protein sequence ID" value="PWA39657.1"/>
    <property type="molecule type" value="Genomic_DNA"/>
</dbReference>
<gene>
    <name evidence="2" type="ORF">CTI12_AA569870</name>
</gene>
<name>A0A2U1KSC8_ARTAN</name>
<proteinExistence type="predicted"/>
<sequence length="164" mass="19152">MDFSFCRSVRGGLEQQQFTELSSIMDSVTLSSSFDRWVCTLSSDGDYSVKEVRNVIDALSLPSHSEPTSWVKFIPIKINIFAWRARPDCLPTMANLIRRGVTLESSSCPLCLSWEEDVHHVFFRCDLARAVLRRVCRWWDLDWQRWSSFSEWSSWFSSIRLLQS</sequence>
<keyword evidence="2" id="KW-0378">Hydrolase</keyword>
<protein>
    <submittedName>
        <fullName evidence="2">Endonuclease/exonuclease/phosphatase</fullName>
    </submittedName>
</protein>
<evidence type="ECO:0000313" key="3">
    <source>
        <dbReference type="Proteomes" id="UP000245207"/>
    </source>
</evidence>
<accession>A0A2U1KSC8</accession>
<keyword evidence="2" id="KW-0540">Nuclease</keyword>
<dbReference type="OrthoDB" id="1427601at2759"/>
<dbReference type="InterPro" id="IPR026960">
    <property type="entry name" value="RVT-Znf"/>
</dbReference>